<dbReference type="GO" id="GO:0006351">
    <property type="term" value="P:DNA-templated transcription"/>
    <property type="evidence" value="ECO:0007669"/>
    <property type="project" value="InterPro"/>
</dbReference>
<evidence type="ECO:0000256" key="5">
    <source>
        <dbReference type="ARBA" id="ARBA00023242"/>
    </source>
</evidence>
<feature type="domain" description="Xylanolytic transcriptional activator regulatory" evidence="6">
    <location>
        <begin position="127"/>
        <end position="344"/>
    </location>
</feature>
<accession>K5VZA1</accession>
<gene>
    <name evidence="7" type="ORF">PHACADRAFT_254261</name>
</gene>
<dbReference type="GO" id="GO:0008270">
    <property type="term" value="F:zinc ion binding"/>
    <property type="evidence" value="ECO:0007669"/>
    <property type="project" value="InterPro"/>
</dbReference>
<evidence type="ECO:0000256" key="1">
    <source>
        <dbReference type="ARBA" id="ARBA00004123"/>
    </source>
</evidence>
<keyword evidence="8" id="KW-1185">Reference proteome</keyword>
<dbReference type="EMBL" id="JH930471">
    <property type="protein sequence ID" value="EKM56893.1"/>
    <property type="molecule type" value="Genomic_DNA"/>
</dbReference>
<keyword evidence="3" id="KW-0805">Transcription regulation</keyword>
<evidence type="ECO:0000256" key="3">
    <source>
        <dbReference type="ARBA" id="ARBA00023015"/>
    </source>
</evidence>
<protein>
    <recommendedName>
        <fullName evidence="6">Xylanolytic transcriptional activator regulatory domain-containing protein</fullName>
    </recommendedName>
</protein>
<proteinExistence type="predicted"/>
<dbReference type="CDD" id="cd12148">
    <property type="entry name" value="fungal_TF_MHR"/>
    <property type="match status" value="1"/>
</dbReference>
<dbReference type="InterPro" id="IPR007219">
    <property type="entry name" value="XnlR_reg_dom"/>
</dbReference>
<keyword evidence="2" id="KW-0479">Metal-binding</keyword>
<evidence type="ECO:0000313" key="7">
    <source>
        <dbReference type="EMBL" id="EKM56893.1"/>
    </source>
</evidence>
<evidence type="ECO:0000259" key="6">
    <source>
        <dbReference type="Pfam" id="PF04082"/>
    </source>
</evidence>
<dbReference type="PANTHER" id="PTHR47338">
    <property type="entry name" value="ZN(II)2CYS6 TRANSCRIPTION FACTOR (EUROFUNG)-RELATED"/>
    <property type="match status" value="1"/>
</dbReference>
<dbReference type="GO" id="GO:0003677">
    <property type="term" value="F:DNA binding"/>
    <property type="evidence" value="ECO:0007669"/>
    <property type="project" value="InterPro"/>
</dbReference>
<dbReference type="OrthoDB" id="39175at2759"/>
<dbReference type="Pfam" id="PF04082">
    <property type="entry name" value="Fungal_trans"/>
    <property type="match status" value="1"/>
</dbReference>
<sequence>MAVSSNDSSGPVRSPLPEAIFSPGVVGEESMFSSALLQNSGADMLIDSSTTSMSGPKSWDVLESFSNNVYSSATEADFGILPDMDASISFTSDTTIALTTYGSQAGQLVPSGWPPNLPTPEVTRHLIHAFFAFWIHAGRLFHGPTFLSSLDFPPSDPRFPSPVVLHAICAVGSMYTADIAPTPIHTSRYFPYEAFDGRWRKLAARPDSFAEQHIKYANIEKECNVDVGEYLVESLQAQVLITWWYLNQGRWSDACLASGQNLRYCNATGLIKAGAFKSRMPRKLTNEKKEDVLPPPLSAIDEETRRNTFWIAYALEREQSCGNGFALELDDADIDQVLPLRSDQFELGIRVALEDRQWSHDRDLLLTHPLERTDSFVLWLKATMLLSRVKSFKVRFKGRYQAGDSAYYSPTSSPASGEAEYDPRDAPVFQDLNHAVLSFRQSFPSHLRDPIQDGTVDPHLYSACVGAHLAQILLHEPHMNVKDPTCQSLNQVSKGARAILDLMYSLSATSYDISLLGQLAFNAWNCAGRALVEFLKIAIDTNNLDQVFVLHSEIYFVHSMLAKAGERMPIAYRYKKTVYDSLAFICGEQFVEPLAETSYHRPQYMSPLNSALVDPVPSIVPLFSAVGITYPIESPLRICC</sequence>
<evidence type="ECO:0000256" key="2">
    <source>
        <dbReference type="ARBA" id="ARBA00022723"/>
    </source>
</evidence>
<dbReference type="InterPro" id="IPR050815">
    <property type="entry name" value="TF_fung"/>
</dbReference>
<evidence type="ECO:0000313" key="8">
    <source>
        <dbReference type="Proteomes" id="UP000008370"/>
    </source>
</evidence>
<organism evidence="7 8">
    <name type="scientific">Phanerochaete carnosa (strain HHB-10118-sp)</name>
    <name type="common">White-rot fungus</name>
    <name type="synonym">Peniophora carnosa</name>
    <dbReference type="NCBI Taxonomy" id="650164"/>
    <lineage>
        <taxon>Eukaryota</taxon>
        <taxon>Fungi</taxon>
        <taxon>Dikarya</taxon>
        <taxon>Basidiomycota</taxon>
        <taxon>Agaricomycotina</taxon>
        <taxon>Agaricomycetes</taxon>
        <taxon>Polyporales</taxon>
        <taxon>Phanerochaetaceae</taxon>
        <taxon>Phanerochaete</taxon>
    </lineage>
</organism>
<evidence type="ECO:0000256" key="4">
    <source>
        <dbReference type="ARBA" id="ARBA00023163"/>
    </source>
</evidence>
<reference evidence="7 8" key="1">
    <citation type="journal article" date="2012" name="BMC Genomics">
        <title>Comparative genomics of the white-rot fungi, Phanerochaete carnosa and P. chrysosporium, to elucidate the genetic basis of the distinct wood types they colonize.</title>
        <authorList>
            <person name="Suzuki H."/>
            <person name="MacDonald J."/>
            <person name="Syed K."/>
            <person name="Salamov A."/>
            <person name="Hori C."/>
            <person name="Aerts A."/>
            <person name="Henrissat B."/>
            <person name="Wiebenga A."/>
            <person name="vanKuyk P.A."/>
            <person name="Barry K."/>
            <person name="Lindquist E."/>
            <person name="LaButti K."/>
            <person name="Lapidus A."/>
            <person name="Lucas S."/>
            <person name="Coutinho P."/>
            <person name="Gong Y."/>
            <person name="Samejima M."/>
            <person name="Mahadevan R."/>
            <person name="Abou-Zaid M."/>
            <person name="de Vries R.P."/>
            <person name="Igarashi K."/>
            <person name="Yadav J.S."/>
            <person name="Grigoriev I.V."/>
            <person name="Master E.R."/>
        </authorList>
    </citation>
    <scope>NUCLEOTIDE SEQUENCE [LARGE SCALE GENOMIC DNA]</scope>
    <source>
        <strain evidence="7 8">HHB-10118-sp</strain>
    </source>
</reference>
<comment type="subcellular location">
    <subcellularLocation>
        <location evidence="1">Nucleus</location>
    </subcellularLocation>
</comment>
<name>K5VZA1_PHACS</name>
<dbReference type="RefSeq" id="XP_007394723.1">
    <property type="nucleotide sequence ID" value="XM_007394661.1"/>
</dbReference>
<dbReference type="GeneID" id="18916028"/>
<dbReference type="InParanoid" id="K5VZA1"/>
<dbReference type="AlphaFoldDB" id="K5VZA1"/>
<dbReference type="GO" id="GO:0000981">
    <property type="term" value="F:DNA-binding transcription factor activity, RNA polymerase II-specific"/>
    <property type="evidence" value="ECO:0007669"/>
    <property type="project" value="InterPro"/>
</dbReference>
<keyword evidence="5" id="KW-0539">Nucleus</keyword>
<dbReference type="Proteomes" id="UP000008370">
    <property type="component" value="Unassembled WGS sequence"/>
</dbReference>
<dbReference type="PANTHER" id="PTHR47338:SF29">
    <property type="entry name" value="ZN(2)-C6 FUNGAL-TYPE DOMAIN-CONTAINING PROTEIN"/>
    <property type="match status" value="1"/>
</dbReference>
<dbReference type="GO" id="GO:0005634">
    <property type="term" value="C:nucleus"/>
    <property type="evidence" value="ECO:0007669"/>
    <property type="project" value="UniProtKB-SubCell"/>
</dbReference>
<keyword evidence="4" id="KW-0804">Transcription</keyword>
<dbReference type="KEGG" id="pco:PHACADRAFT_254261"/>
<dbReference type="HOGENOM" id="CLU_009416_0_0_1"/>